<dbReference type="InterPro" id="IPR046955">
    <property type="entry name" value="PHR1-like"/>
</dbReference>
<name>A0A176VSM5_MARPO</name>
<feature type="region of interest" description="Disordered" evidence="4">
    <location>
        <begin position="318"/>
        <end position="524"/>
    </location>
</feature>
<gene>
    <name evidence="6" type="ORF">AXG93_1544s1110</name>
</gene>
<dbReference type="InterPro" id="IPR009057">
    <property type="entry name" value="Homeodomain-like_sf"/>
</dbReference>
<dbReference type="FunFam" id="1.10.10.60:FF:000002">
    <property type="entry name" value="Myb family transcription factor"/>
    <property type="match status" value="1"/>
</dbReference>
<protein>
    <recommendedName>
        <fullName evidence="5">HTH myb-type domain-containing protein</fullName>
    </recommendedName>
</protein>
<evidence type="ECO:0000256" key="2">
    <source>
        <dbReference type="ARBA" id="ARBA00023163"/>
    </source>
</evidence>
<dbReference type="PROSITE" id="PS51294">
    <property type="entry name" value="HTH_MYB"/>
    <property type="match status" value="1"/>
</dbReference>
<feature type="compositionally biased region" description="Polar residues" evidence="4">
    <location>
        <begin position="374"/>
        <end position="386"/>
    </location>
</feature>
<dbReference type="Pfam" id="PF00249">
    <property type="entry name" value="Myb_DNA-binding"/>
    <property type="match status" value="1"/>
</dbReference>
<evidence type="ECO:0000256" key="4">
    <source>
        <dbReference type="SAM" id="MobiDB-lite"/>
    </source>
</evidence>
<evidence type="ECO:0000313" key="7">
    <source>
        <dbReference type="Proteomes" id="UP000077202"/>
    </source>
</evidence>
<dbReference type="InterPro" id="IPR001005">
    <property type="entry name" value="SANT/Myb"/>
</dbReference>
<dbReference type="SUPFAM" id="SSF46689">
    <property type="entry name" value="Homeodomain-like"/>
    <property type="match status" value="1"/>
</dbReference>
<evidence type="ECO:0000259" key="5">
    <source>
        <dbReference type="PROSITE" id="PS51294"/>
    </source>
</evidence>
<feature type="compositionally biased region" description="Polar residues" evidence="4">
    <location>
        <begin position="394"/>
        <end position="434"/>
    </location>
</feature>
<feature type="compositionally biased region" description="Polar residues" evidence="4">
    <location>
        <begin position="511"/>
        <end position="524"/>
    </location>
</feature>
<evidence type="ECO:0000256" key="1">
    <source>
        <dbReference type="ARBA" id="ARBA00023015"/>
    </source>
</evidence>
<dbReference type="Pfam" id="PF14379">
    <property type="entry name" value="Myb_CC_LHEQLE"/>
    <property type="match status" value="1"/>
</dbReference>
<keyword evidence="3" id="KW-0539">Nucleus</keyword>
<feature type="domain" description="HTH myb-type" evidence="5">
    <location>
        <begin position="49"/>
        <end position="109"/>
    </location>
</feature>
<dbReference type="Proteomes" id="UP000077202">
    <property type="component" value="Unassembled WGS sequence"/>
</dbReference>
<dbReference type="GO" id="GO:0003700">
    <property type="term" value="F:DNA-binding transcription factor activity"/>
    <property type="evidence" value="ECO:0007669"/>
    <property type="project" value="InterPro"/>
</dbReference>
<organism evidence="6 7">
    <name type="scientific">Marchantia polymorpha subsp. ruderalis</name>
    <dbReference type="NCBI Taxonomy" id="1480154"/>
    <lineage>
        <taxon>Eukaryota</taxon>
        <taxon>Viridiplantae</taxon>
        <taxon>Streptophyta</taxon>
        <taxon>Embryophyta</taxon>
        <taxon>Marchantiophyta</taxon>
        <taxon>Marchantiopsida</taxon>
        <taxon>Marchantiidae</taxon>
        <taxon>Marchantiales</taxon>
        <taxon>Marchantiaceae</taxon>
        <taxon>Marchantia</taxon>
    </lineage>
</organism>
<proteinExistence type="predicted"/>
<keyword evidence="1" id="KW-0805">Transcription regulation</keyword>
<dbReference type="AlphaFoldDB" id="A0A176VSM5"/>
<sequence>MYAAKKFSTSSLVPQRPGQVPDPRGSNAAGGSTNSGGSPVASGGGGGGSAAKQRLRWTPELHERFVDAVTQLGGADRATPKGVLRVMGVQGLTIYHVKSHLQKPLFKEGLCCISLLGSVENFAVNFAPIPVLTEKYRLAKYIPESMSDGGKSEKKKNPADIIPSLDATSGIQITEALRMQMEVQKRLHEQLEVQRHLQLRIEAQGKYLQKIIEEQQRHGGLLNGRAVPSEPGSATYPVPLAEMAPGQTPAGGVKYDSTSVSLPEGPGTSKPSTESLAPGSSVQATTEAPALETSGPVDQASGLTSQPQETAQFLGYSSADKSGGQIAQPPQKRIRLDESSVQSQPQSEAANNLSGQAASFPSADSMSVEGVSTPFHSNSQNYNPSAQEFAPLSAFQSSTGGSFPQQSSTQQSENVQGRAQYQTGFQQQSMQPIDSSVGLVAPPQHSPRPQPPSQPQLSSTPIRSQSPMRQEARVFSSSGVDNLEESDNGGVPRKPQFGANSLDVGGGQGRNLPSSQTGVYEQWD</sequence>
<keyword evidence="7" id="KW-1185">Reference proteome</keyword>
<dbReference type="InterPro" id="IPR006447">
    <property type="entry name" value="Myb_dom_plants"/>
</dbReference>
<feature type="region of interest" description="Disordered" evidence="4">
    <location>
        <begin position="1"/>
        <end position="53"/>
    </location>
</feature>
<dbReference type="PANTHER" id="PTHR31499">
    <property type="entry name" value="MYB FAMILY TRANSCRIPTION FACTOR PHL11"/>
    <property type="match status" value="1"/>
</dbReference>
<dbReference type="InterPro" id="IPR025756">
    <property type="entry name" value="Myb_CC_LHEQLE"/>
</dbReference>
<dbReference type="NCBIfam" id="TIGR01557">
    <property type="entry name" value="myb_SHAQKYF"/>
    <property type="match status" value="1"/>
</dbReference>
<feature type="compositionally biased region" description="Polar residues" evidence="4">
    <location>
        <begin position="339"/>
        <end position="365"/>
    </location>
</feature>
<keyword evidence="2" id="KW-0804">Transcription</keyword>
<accession>A0A176VSM5</accession>
<dbReference type="Gene3D" id="1.10.10.60">
    <property type="entry name" value="Homeodomain-like"/>
    <property type="match status" value="1"/>
</dbReference>
<evidence type="ECO:0000256" key="3">
    <source>
        <dbReference type="ARBA" id="ARBA00023242"/>
    </source>
</evidence>
<feature type="compositionally biased region" description="Polar residues" evidence="4">
    <location>
        <begin position="269"/>
        <end position="286"/>
    </location>
</feature>
<feature type="region of interest" description="Disordered" evidence="4">
    <location>
        <begin position="222"/>
        <end position="306"/>
    </location>
</feature>
<dbReference type="EMBL" id="LVLJ01002948">
    <property type="protein sequence ID" value="OAE23075.1"/>
    <property type="molecule type" value="Genomic_DNA"/>
</dbReference>
<dbReference type="InterPro" id="IPR017930">
    <property type="entry name" value="Myb_dom"/>
</dbReference>
<comment type="caution">
    <text evidence="6">The sequence shown here is derived from an EMBL/GenBank/DDBJ whole genome shotgun (WGS) entry which is preliminary data.</text>
</comment>
<feature type="compositionally biased region" description="Pro residues" evidence="4">
    <location>
        <begin position="444"/>
        <end position="454"/>
    </location>
</feature>
<evidence type="ECO:0000313" key="6">
    <source>
        <dbReference type="EMBL" id="OAE23075.1"/>
    </source>
</evidence>
<dbReference type="GO" id="GO:0003677">
    <property type="term" value="F:DNA binding"/>
    <property type="evidence" value="ECO:0007669"/>
    <property type="project" value="InterPro"/>
</dbReference>
<feature type="compositionally biased region" description="Low complexity" evidence="4">
    <location>
        <begin position="25"/>
        <end position="41"/>
    </location>
</feature>
<reference evidence="6" key="1">
    <citation type="submission" date="2016-03" db="EMBL/GenBank/DDBJ databases">
        <title>Mechanisms controlling the formation of the plant cell surface in tip-growing cells are functionally conserved among land plants.</title>
        <authorList>
            <person name="Honkanen S."/>
            <person name="Jones V.A."/>
            <person name="Morieri G."/>
            <person name="Champion C."/>
            <person name="Hetherington A.J."/>
            <person name="Kelly S."/>
            <person name="Saint-Marcoux D."/>
            <person name="Proust H."/>
            <person name="Prescott H."/>
            <person name="Dolan L."/>
        </authorList>
    </citation>
    <scope>NUCLEOTIDE SEQUENCE [LARGE SCALE GENOMIC DNA]</scope>
    <source>
        <tissue evidence="6">Whole gametophyte</tissue>
    </source>
</reference>
<dbReference type="PANTHER" id="PTHR31499:SF79">
    <property type="entry name" value="HTH MYB-TYPE DOMAIN-CONTAINING PROTEIN"/>
    <property type="match status" value="1"/>
</dbReference>